<dbReference type="RefSeq" id="WP_110600908.1">
    <property type="nucleotide sequence ID" value="NZ_PGFS01000001.1"/>
</dbReference>
<accession>A0ABT6I4Z9</accession>
<evidence type="ECO:0008006" key="3">
    <source>
        <dbReference type="Google" id="ProtNLM"/>
    </source>
</evidence>
<dbReference type="Proteomes" id="UP001162135">
    <property type="component" value="Unassembled WGS sequence"/>
</dbReference>
<reference evidence="1" key="2">
    <citation type="submission" date="2017-11" db="EMBL/GenBank/DDBJ databases">
        <authorList>
            <person name="Das S.K."/>
        </authorList>
    </citation>
    <scope>NUCLEOTIDE SEQUENCE</scope>
    <source>
        <strain evidence="1">S4-41</strain>
    </source>
</reference>
<comment type="caution">
    <text evidence="1">The sequence shown here is derived from an EMBL/GenBank/DDBJ whole genome shotgun (WGS) entry which is preliminary data.</text>
</comment>
<sequence>MDTAVNAAVGTALALQNFNQDQQAQNSLLKQSLDGQASHIAQLMSSVAPSPELASSGSVGTQINTYA</sequence>
<protein>
    <recommendedName>
        <fullName evidence="3">Motility protein</fullName>
    </recommendedName>
</protein>
<evidence type="ECO:0000313" key="2">
    <source>
        <dbReference type="Proteomes" id="UP001162135"/>
    </source>
</evidence>
<reference evidence="1" key="1">
    <citation type="journal article" date="2015" name="Antonie Van Leeuwenhoek">
        <title>Comparative 16S rRNA signatures and multilocus sequence analysis for the genus Salinicola and description of Salinicola acroporae sp. nov., isolated from coral Acropora digitifera.</title>
        <authorList>
            <person name="Lepcha R.T."/>
            <person name="Poddar A."/>
            <person name="Schumann P."/>
            <person name="Das S.K."/>
        </authorList>
    </citation>
    <scope>NUCLEOTIDE SEQUENCE</scope>
    <source>
        <strain evidence="1">S4-41</strain>
    </source>
</reference>
<proteinExistence type="predicted"/>
<gene>
    <name evidence="1" type="ORF">CUR86_09925</name>
</gene>
<name>A0ABT6I4Z9_9GAMM</name>
<evidence type="ECO:0000313" key="1">
    <source>
        <dbReference type="EMBL" id="MDH4572737.1"/>
    </source>
</evidence>
<keyword evidence="2" id="KW-1185">Reference proteome</keyword>
<dbReference type="EMBL" id="PGFS01000001">
    <property type="protein sequence ID" value="MDH4572737.1"/>
    <property type="molecule type" value="Genomic_DNA"/>
</dbReference>
<organism evidence="1 2">
    <name type="scientific">Salinicola acroporae</name>
    <dbReference type="NCBI Taxonomy" id="1541440"/>
    <lineage>
        <taxon>Bacteria</taxon>
        <taxon>Pseudomonadati</taxon>
        <taxon>Pseudomonadota</taxon>
        <taxon>Gammaproteobacteria</taxon>
        <taxon>Oceanospirillales</taxon>
        <taxon>Halomonadaceae</taxon>
        <taxon>Salinicola</taxon>
    </lineage>
</organism>